<feature type="domain" description="F-box" evidence="1">
    <location>
        <begin position="7"/>
        <end position="48"/>
    </location>
</feature>
<dbReference type="AlphaFoldDB" id="A0A818TV87"/>
<accession>A0A818TV87</accession>
<evidence type="ECO:0000259" key="1">
    <source>
        <dbReference type="Pfam" id="PF00646"/>
    </source>
</evidence>
<sequence>MENFMQLEDLSSELFCEIFDYLNAFDLFLAFASLNSRISSIIKLTRLHVIIDP</sequence>
<name>A0A818TV87_9BILA</name>
<protein>
    <recommendedName>
        <fullName evidence="1">F-box domain-containing protein</fullName>
    </recommendedName>
</protein>
<organism evidence="2 3">
    <name type="scientific">Adineta steineri</name>
    <dbReference type="NCBI Taxonomy" id="433720"/>
    <lineage>
        <taxon>Eukaryota</taxon>
        <taxon>Metazoa</taxon>
        <taxon>Spiralia</taxon>
        <taxon>Gnathifera</taxon>
        <taxon>Rotifera</taxon>
        <taxon>Eurotatoria</taxon>
        <taxon>Bdelloidea</taxon>
        <taxon>Adinetida</taxon>
        <taxon>Adinetidae</taxon>
        <taxon>Adineta</taxon>
    </lineage>
</organism>
<evidence type="ECO:0000313" key="3">
    <source>
        <dbReference type="Proteomes" id="UP000663868"/>
    </source>
</evidence>
<dbReference type="Pfam" id="PF00646">
    <property type="entry name" value="F-box"/>
    <property type="match status" value="1"/>
</dbReference>
<dbReference type="InterPro" id="IPR001810">
    <property type="entry name" value="F-box_dom"/>
</dbReference>
<dbReference type="EMBL" id="CAJOBB010000477">
    <property type="protein sequence ID" value="CAF3688390.1"/>
    <property type="molecule type" value="Genomic_DNA"/>
</dbReference>
<comment type="caution">
    <text evidence="2">The sequence shown here is derived from an EMBL/GenBank/DDBJ whole genome shotgun (WGS) entry which is preliminary data.</text>
</comment>
<proteinExistence type="predicted"/>
<feature type="non-terminal residue" evidence="2">
    <location>
        <position position="53"/>
    </location>
</feature>
<gene>
    <name evidence="2" type="ORF">KXQ929_LOCUS10174</name>
</gene>
<evidence type="ECO:0000313" key="2">
    <source>
        <dbReference type="EMBL" id="CAF3688390.1"/>
    </source>
</evidence>
<reference evidence="2" key="1">
    <citation type="submission" date="2021-02" db="EMBL/GenBank/DDBJ databases">
        <authorList>
            <person name="Nowell W R."/>
        </authorList>
    </citation>
    <scope>NUCLEOTIDE SEQUENCE</scope>
</reference>
<dbReference type="Proteomes" id="UP000663868">
    <property type="component" value="Unassembled WGS sequence"/>
</dbReference>